<evidence type="ECO:0000313" key="1">
    <source>
        <dbReference type="EMBL" id="MEO3714995.1"/>
    </source>
</evidence>
<dbReference type="EMBL" id="JBDPZC010000010">
    <property type="protein sequence ID" value="MEO3714995.1"/>
    <property type="molecule type" value="Genomic_DNA"/>
</dbReference>
<accession>A0ABV0GIZ8</accession>
<name>A0ABV0GIZ8_9BURK</name>
<comment type="caution">
    <text evidence="1">The sequence shown here is derived from an EMBL/GenBank/DDBJ whole genome shotgun (WGS) entry which is preliminary data.</text>
</comment>
<evidence type="ECO:0000313" key="2">
    <source>
        <dbReference type="Proteomes" id="UP001462640"/>
    </source>
</evidence>
<gene>
    <name evidence="1" type="ORF">ABDJ40_19695</name>
</gene>
<dbReference type="RefSeq" id="WP_347612198.1">
    <property type="nucleotide sequence ID" value="NZ_JBDPZC010000010.1"/>
</dbReference>
<reference evidence="1 2" key="1">
    <citation type="submission" date="2024-05" db="EMBL/GenBank/DDBJ databases">
        <title>Roseateles sp. 2.12 16S ribosomal RNA gene Genome sequencing and assembly.</title>
        <authorList>
            <person name="Woo H."/>
        </authorList>
    </citation>
    <scope>NUCLEOTIDE SEQUENCE [LARGE SCALE GENOMIC DNA]</scope>
    <source>
        <strain evidence="1 2">2.12</strain>
    </source>
</reference>
<keyword evidence="2" id="KW-1185">Reference proteome</keyword>
<proteinExistence type="predicted"/>
<organism evidence="1 2">
    <name type="scientific">Roseateles flavus</name>
    <dbReference type="NCBI Taxonomy" id="3149041"/>
    <lineage>
        <taxon>Bacteria</taxon>
        <taxon>Pseudomonadati</taxon>
        <taxon>Pseudomonadota</taxon>
        <taxon>Betaproteobacteria</taxon>
        <taxon>Burkholderiales</taxon>
        <taxon>Sphaerotilaceae</taxon>
        <taxon>Roseateles</taxon>
    </lineage>
</organism>
<sequence>MNVGDEAMNQLEISEMYSFRKMNDSDLNLAYSTDWGDSPPSCIPARSSWPDDLFGANCVVDEKSGALLLDLPGVRLDSANWYLLCFDGGVVVVRNEGYCLFSIKYFSPLLENRLNEVKELLRAMFRSAGLFLDGAGSLDGVFSVPESKFID</sequence>
<protein>
    <submittedName>
        <fullName evidence="1">Uncharacterized protein</fullName>
    </submittedName>
</protein>
<dbReference type="Proteomes" id="UP001462640">
    <property type="component" value="Unassembled WGS sequence"/>
</dbReference>